<reference evidence="7 9" key="1">
    <citation type="submission" date="2015-07" db="EMBL/GenBank/DDBJ databases">
        <title>Fjat-14205 dsm 2895.</title>
        <authorList>
            <person name="Liu B."/>
            <person name="Wang J."/>
            <person name="Zhu Y."/>
            <person name="Liu G."/>
            <person name="Chen Q."/>
            <person name="Chen Z."/>
            <person name="Lan J."/>
            <person name="Che J."/>
            <person name="Ge C."/>
            <person name="Shi H."/>
            <person name="Pan Z."/>
            <person name="Liu X."/>
        </authorList>
    </citation>
    <scope>NUCLEOTIDE SEQUENCE [LARGE SCALE GENOMIC DNA]</scope>
    <source>
        <strain evidence="7 9">DSM 2895</strain>
    </source>
</reference>
<dbReference type="GeneID" id="42306739"/>
<dbReference type="SUPFAM" id="SSF159800">
    <property type="entry name" value="PrpR receptor domain-like"/>
    <property type="match status" value="1"/>
</dbReference>
<dbReference type="PANTHER" id="PTHR32071">
    <property type="entry name" value="TRANSCRIPTIONAL REGULATORY PROTEIN"/>
    <property type="match status" value="1"/>
</dbReference>
<dbReference type="Gene3D" id="1.10.10.60">
    <property type="entry name" value="Homeodomain-like"/>
    <property type="match status" value="1"/>
</dbReference>
<dbReference type="GO" id="GO:0043565">
    <property type="term" value="F:sequence-specific DNA binding"/>
    <property type="evidence" value="ECO:0007669"/>
    <property type="project" value="InterPro"/>
</dbReference>
<dbReference type="Proteomes" id="UP000182836">
    <property type="component" value="Unassembled WGS sequence"/>
</dbReference>
<dbReference type="InterPro" id="IPR002078">
    <property type="entry name" value="Sigma_54_int"/>
</dbReference>
<dbReference type="STRING" id="47500.AF333_16335"/>
<dbReference type="Gene3D" id="3.40.50.300">
    <property type="entry name" value="P-loop containing nucleotide triphosphate hydrolases"/>
    <property type="match status" value="1"/>
</dbReference>
<dbReference type="PRINTS" id="PR01590">
    <property type="entry name" value="HTHFIS"/>
</dbReference>
<protein>
    <submittedName>
        <fullName evidence="8">Transcriptional regulator containing PAS, AAA-type ATPase, and DNA-binding Fis domains</fullName>
    </submittedName>
</protein>
<proteinExistence type="predicted"/>
<dbReference type="CDD" id="cd00009">
    <property type="entry name" value="AAA"/>
    <property type="match status" value="1"/>
</dbReference>
<dbReference type="Pfam" id="PF06506">
    <property type="entry name" value="PrpR_N"/>
    <property type="match status" value="1"/>
</dbReference>
<dbReference type="PANTHER" id="PTHR32071:SF57">
    <property type="entry name" value="C4-DICARBOXYLATE TRANSPORT TRANSCRIPTIONAL REGULATORY PROTEIN DCTD"/>
    <property type="match status" value="1"/>
</dbReference>
<evidence type="ECO:0000256" key="3">
    <source>
        <dbReference type="ARBA" id="ARBA00023015"/>
    </source>
</evidence>
<feature type="compositionally biased region" description="Basic and acidic residues" evidence="5">
    <location>
        <begin position="566"/>
        <end position="590"/>
    </location>
</feature>
<gene>
    <name evidence="7" type="ORF">AF333_16335</name>
    <name evidence="8" type="ORF">SAMN04487909_1187</name>
</gene>
<keyword evidence="4" id="KW-0804">Transcription</keyword>
<dbReference type="GO" id="GO:0006355">
    <property type="term" value="P:regulation of DNA-templated transcription"/>
    <property type="evidence" value="ECO:0007669"/>
    <property type="project" value="InterPro"/>
</dbReference>
<evidence type="ECO:0000313" key="10">
    <source>
        <dbReference type="Proteomes" id="UP000182836"/>
    </source>
</evidence>
<dbReference type="SUPFAM" id="SSF46689">
    <property type="entry name" value="Homeodomain-like"/>
    <property type="match status" value="1"/>
</dbReference>
<dbReference type="SUPFAM" id="SSF52540">
    <property type="entry name" value="P-loop containing nucleoside triphosphate hydrolases"/>
    <property type="match status" value="1"/>
</dbReference>
<evidence type="ECO:0000256" key="5">
    <source>
        <dbReference type="SAM" id="MobiDB-lite"/>
    </source>
</evidence>
<dbReference type="GO" id="GO:0000156">
    <property type="term" value="F:phosphorelay response regulator activity"/>
    <property type="evidence" value="ECO:0007669"/>
    <property type="project" value="InterPro"/>
</dbReference>
<dbReference type="OrthoDB" id="9771372at2"/>
<dbReference type="PATRIC" id="fig|47500.8.peg.6295"/>
<evidence type="ECO:0000313" key="8">
    <source>
        <dbReference type="EMBL" id="SDJ44680.1"/>
    </source>
</evidence>
<reference evidence="8 10" key="2">
    <citation type="submission" date="2016-10" db="EMBL/GenBank/DDBJ databases">
        <authorList>
            <person name="de Groot N.N."/>
        </authorList>
    </citation>
    <scope>NUCLEOTIDE SEQUENCE [LARGE SCALE GENOMIC DNA]</scope>
    <source>
        <strain evidence="8 10">DSM 2895</strain>
    </source>
</reference>
<dbReference type="RefSeq" id="WP_043063407.1">
    <property type="nucleotide sequence ID" value="NZ_BJOA01000249.1"/>
</dbReference>
<dbReference type="InterPro" id="IPR027417">
    <property type="entry name" value="P-loop_NTPase"/>
</dbReference>
<dbReference type="InterPro" id="IPR003593">
    <property type="entry name" value="AAA+_ATPase"/>
</dbReference>
<dbReference type="Gene3D" id="3.40.50.2300">
    <property type="match status" value="1"/>
</dbReference>
<dbReference type="Gene3D" id="3.30.450.20">
    <property type="entry name" value="PAS domain"/>
    <property type="match status" value="1"/>
</dbReference>
<dbReference type="Gene3D" id="3.40.50.10660">
    <property type="entry name" value="PrpR receptor domain-like"/>
    <property type="match status" value="1"/>
</dbReference>
<dbReference type="PROSITE" id="PS50045">
    <property type="entry name" value="SIGMA54_INTERACT_4"/>
    <property type="match status" value="1"/>
</dbReference>
<dbReference type="InterPro" id="IPR058031">
    <property type="entry name" value="AAA_lid_NorR"/>
</dbReference>
<dbReference type="InterPro" id="IPR002197">
    <property type="entry name" value="HTH_Fis"/>
</dbReference>
<dbReference type="InterPro" id="IPR010524">
    <property type="entry name" value="Sig_transdc_resp-reg_PrpR_N"/>
</dbReference>
<dbReference type="GO" id="GO:0005524">
    <property type="term" value="F:ATP binding"/>
    <property type="evidence" value="ECO:0007669"/>
    <property type="project" value="UniProtKB-KW"/>
</dbReference>
<dbReference type="AlphaFoldDB" id="A0A0D1VKK4"/>
<feature type="domain" description="Sigma-54 factor interaction" evidence="6">
    <location>
        <begin position="319"/>
        <end position="541"/>
    </location>
</feature>
<keyword evidence="1" id="KW-0547">Nucleotide-binding</keyword>
<dbReference type="SMART" id="SM00382">
    <property type="entry name" value="AAA"/>
    <property type="match status" value="1"/>
</dbReference>
<dbReference type="InterPro" id="IPR009057">
    <property type="entry name" value="Homeodomain-like_sf"/>
</dbReference>
<sequence length="647" mass="72160">MARILVIAPSSGLKELFIEASLKLQQEITVEIGKEQEGLTIAQEQEKNGYDVIISHGATARLLHQHCRLPVVEVHTSGYDMIRTLTLLQGFPGKIGILGSDSILQGAETIGTLLAMPLAFFPVEQEEERLPVVQQAASQGIQAIVSDIIGQAEAASYGVHVLAIIPGQEAVISALKEAKRLGAAISRTKQQHMLLTGILSEYEDAIVAVNDKEVIQLVNKKAESLLNIEAEQVMENLASEMHPLLRFADMIKAQSSPIEEVHSVAGQNMLVKKRLLYLDGKPIGAVAICKEMSGLRQLENRMSHLSFTPQQSRVHFPHLIATTEEMGETIETARLFSKHDTPILVYGEKGTGKQSLAEAIHNESSRREGPFLVLDCMAIDEGMAEELFEEAGEEGTNIFTLAKGGTLYLQDVGSMPLVLQDRLIHLLQRCYSMEQIDHLQSSASSPRLIAAHFCDLKSEVEAGRFREELYRLLHGGVLRLPPLRERKQDIPELIRWFIVSFNMQEGKQIVGVRPEVTARLKEAPWPENIRQLKDVTEKLCRAATGLFIEGEEAEATIQELFTVPEPTERREPEPSELRVEERVHKEERKQTLPSENVGSGIDITGKTLEELEVEIILRVLKEENNNQSQAAKRLGINRTTLWRKIKE</sequence>
<evidence type="ECO:0000313" key="7">
    <source>
        <dbReference type="EMBL" id="KON96815.1"/>
    </source>
</evidence>
<dbReference type="Proteomes" id="UP000037269">
    <property type="component" value="Unassembled WGS sequence"/>
</dbReference>
<dbReference type="Pfam" id="PF25601">
    <property type="entry name" value="AAA_lid_14"/>
    <property type="match status" value="1"/>
</dbReference>
<dbReference type="Gene3D" id="1.10.8.60">
    <property type="match status" value="1"/>
</dbReference>
<dbReference type="Pfam" id="PF02954">
    <property type="entry name" value="HTH_8"/>
    <property type="match status" value="1"/>
</dbReference>
<dbReference type="EMBL" id="FNED01000018">
    <property type="protein sequence ID" value="SDJ44680.1"/>
    <property type="molecule type" value="Genomic_DNA"/>
</dbReference>
<evidence type="ECO:0000259" key="6">
    <source>
        <dbReference type="PROSITE" id="PS50045"/>
    </source>
</evidence>
<evidence type="ECO:0000256" key="4">
    <source>
        <dbReference type="ARBA" id="ARBA00023163"/>
    </source>
</evidence>
<keyword evidence="9" id="KW-1185">Reference proteome</keyword>
<evidence type="ECO:0000313" key="9">
    <source>
        <dbReference type="Proteomes" id="UP000037269"/>
    </source>
</evidence>
<evidence type="ECO:0000256" key="1">
    <source>
        <dbReference type="ARBA" id="ARBA00022741"/>
    </source>
</evidence>
<keyword evidence="8" id="KW-0238">DNA-binding</keyword>
<keyword evidence="2" id="KW-0067">ATP-binding</keyword>
<keyword evidence="3" id="KW-0805">Transcription regulation</keyword>
<organism evidence="7 9">
    <name type="scientific">Aneurinibacillus migulanus</name>
    <name type="common">Bacillus migulanus</name>
    <dbReference type="NCBI Taxonomy" id="47500"/>
    <lineage>
        <taxon>Bacteria</taxon>
        <taxon>Bacillati</taxon>
        <taxon>Bacillota</taxon>
        <taxon>Bacilli</taxon>
        <taxon>Bacillales</taxon>
        <taxon>Paenibacillaceae</taxon>
        <taxon>Aneurinibacillus group</taxon>
        <taxon>Aneurinibacillus</taxon>
    </lineage>
</organism>
<accession>A0A0D1VKK4</accession>
<dbReference type="Pfam" id="PF00158">
    <property type="entry name" value="Sigma54_activat"/>
    <property type="match status" value="1"/>
</dbReference>
<dbReference type="EMBL" id="LGUG01000004">
    <property type="protein sequence ID" value="KON96815.1"/>
    <property type="molecule type" value="Genomic_DNA"/>
</dbReference>
<feature type="region of interest" description="Disordered" evidence="5">
    <location>
        <begin position="565"/>
        <end position="600"/>
    </location>
</feature>
<evidence type="ECO:0000256" key="2">
    <source>
        <dbReference type="ARBA" id="ARBA00022840"/>
    </source>
</evidence>
<name>A0A0D1VKK4_ANEMI</name>